<accession>A0A413RC05</accession>
<proteinExistence type="predicted"/>
<evidence type="ECO:0000313" key="2">
    <source>
        <dbReference type="Proteomes" id="UP000284779"/>
    </source>
</evidence>
<dbReference type="PANTHER" id="PTHR42855">
    <property type="entry name" value="ABC TRANSPORTER ATP-BINDING SUBUNIT"/>
    <property type="match status" value="1"/>
</dbReference>
<keyword evidence="1" id="KW-0067">ATP-binding</keyword>
<comment type="caution">
    <text evidence="1">The sequence shown here is derived from an EMBL/GenBank/DDBJ whole genome shotgun (WGS) entry which is preliminary data.</text>
</comment>
<dbReference type="InterPro" id="IPR027417">
    <property type="entry name" value="P-loop_NTPase"/>
</dbReference>
<dbReference type="SUPFAM" id="SSF52540">
    <property type="entry name" value="P-loop containing nucleoside triphosphate hydrolases"/>
    <property type="match status" value="1"/>
</dbReference>
<evidence type="ECO:0000313" key="1">
    <source>
        <dbReference type="EMBL" id="RHA20130.1"/>
    </source>
</evidence>
<reference evidence="1 2" key="1">
    <citation type="submission" date="2018-08" db="EMBL/GenBank/DDBJ databases">
        <title>A genome reference for cultivated species of the human gut microbiota.</title>
        <authorList>
            <person name="Zou Y."/>
            <person name="Xue W."/>
            <person name="Luo G."/>
        </authorList>
    </citation>
    <scope>NUCLEOTIDE SEQUENCE [LARGE SCALE GENOMIC DNA]</scope>
    <source>
        <strain evidence="1 2">AM44-11BH</strain>
    </source>
</reference>
<dbReference type="GO" id="GO:0005524">
    <property type="term" value="F:ATP binding"/>
    <property type="evidence" value="ECO:0007669"/>
    <property type="project" value="UniProtKB-KW"/>
</dbReference>
<dbReference type="InterPro" id="IPR051309">
    <property type="entry name" value="ABCF_ATPase"/>
</dbReference>
<dbReference type="EMBL" id="QSFD01000002">
    <property type="protein sequence ID" value="RHA20130.1"/>
    <property type="molecule type" value="Genomic_DNA"/>
</dbReference>
<protein>
    <submittedName>
        <fullName evidence="1">ABC transporter ATP-binding protein</fullName>
    </submittedName>
</protein>
<dbReference type="Proteomes" id="UP000284779">
    <property type="component" value="Unassembled WGS sequence"/>
</dbReference>
<dbReference type="Gene3D" id="3.40.50.300">
    <property type="entry name" value="P-loop containing nucleotide triphosphate hydrolases"/>
    <property type="match status" value="1"/>
</dbReference>
<keyword evidence="1" id="KW-0547">Nucleotide-binding</keyword>
<gene>
    <name evidence="1" type="ORF">DW944_03055</name>
</gene>
<keyword evidence="2" id="KW-1185">Reference proteome</keyword>
<sequence>MCKLINRESNILLLDEPTNHLDVAAKDELKRALMTYKGSVLMVCHEPDFYEEWATDVWDVSKWTTKIDM</sequence>
<dbReference type="PANTHER" id="PTHR42855:SF2">
    <property type="entry name" value="DRUG RESISTANCE ABC TRANSPORTER,ATP-BINDING PROTEIN"/>
    <property type="match status" value="1"/>
</dbReference>
<dbReference type="AlphaFoldDB" id="A0A413RC05"/>
<name>A0A413RC05_9FIRM</name>
<organism evidence="1 2">
    <name type="scientific">Eubacterium ventriosum</name>
    <dbReference type="NCBI Taxonomy" id="39496"/>
    <lineage>
        <taxon>Bacteria</taxon>
        <taxon>Bacillati</taxon>
        <taxon>Bacillota</taxon>
        <taxon>Clostridia</taxon>
        <taxon>Eubacteriales</taxon>
        <taxon>Eubacteriaceae</taxon>
        <taxon>Eubacterium</taxon>
    </lineage>
</organism>